<dbReference type="AlphaFoldDB" id="A0A372ENR9"/>
<dbReference type="Pfam" id="PF07992">
    <property type="entry name" value="Pyr_redox_2"/>
    <property type="match status" value="1"/>
</dbReference>
<dbReference type="InterPro" id="IPR023753">
    <property type="entry name" value="FAD/NAD-binding_dom"/>
</dbReference>
<dbReference type="EC" id="1.18.1.2" evidence="5"/>
<dbReference type="PRINTS" id="PR00469">
    <property type="entry name" value="PNDRDTASEII"/>
</dbReference>
<dbReference type="GO" id="GO:0050661">
    <property type="term" value="F:NADP binding"/>
    <property type="evidence" value="ECO:0007669"/>
    <property type="project" value="UniProtKB-UniRule"/>
</dbReference>
<evidence type="ECO:0000256" key="4">
    <source>
        <dbReference type="ARBA" id="ARBA00023002"/>
    </source>
</evidence>
<evidence type="ECO:0000259" key="6">
    <source>
        <dbReference type="Pfam" id="PF07992"/>
    </source>
</evidence>
<comment type="caution">
    <text evidence="7">The sequence shown here is derived from an EMBL/GenBank/DDBJ whole genome shotgun (WGS) entry which is preliminary data.</text>
</comment>
<dbReference type="PRINTS" id="PR00368">
    <property type="entry name" value="FADPNR"/>
</dbReference>
<keyword evidence="4 5" id="KW-0560">Oxidoreductase</keyword>
<dbReference type="InterPro" id="IPR036188">
    <property type="entry name" value="FAD/NAD-bd_sf"/>
</dbReference>
<name>A0A372ENR9_9BURK</name>
<feature type="binding site" evidence="5">
    <location>
        <position position="336"/>
    </location>
    <ligand>
        <name>FAD</name>
        <dbReference type="ChEBI" id="CHEBI:57692"/>
    </ligand>
</feature>
<comment type="subunit">
    <text evidence="5">Homodimer.</text>
</comment>
<dbReference type="InterPro" id="IPR050097">
    <property type="entry name" value="Ferredoxin-NADP_redctase_2"/>
</dbReference>
<feature type="binding site" evidence="5">
    <location>
        <position position="51"/>
    </location>
    <ligand>
        <name>FAD</name>
        <dbReference type="ChEBI" id="CHEBI:57692"/>
    </ligand>
</feature>
<comment type="similarity">
    <text evidence="5">Belongs to the ferredoxin--NADP reductase type 2 family.</text>
</comment>
<feature type="binding site" evidence="5">
    <location>
        <position position="295"/>
    </location>
    <ligand>
        <name>FAD</name>
        <dbReference type="ChEBI" id="CHEBI:57692"/>
    </ligand>
</feature>
<feature type="binding site" evidence="5">
    <location>
        <position position="126"/>
    </location>
    <ligand>
        <name>FAD</name>
        <dbReference type="ChEBI" id="CHEBI:57692"/>
    </ligand>
</feature>
<dbReference type="InterPro" id="IPR022890">
    <property type="entry name" value="Fd--NADP_Rdtase_type_2"/>
</dbReference>
<feature type="binding site" evidence="5">
    <location>
        <position position="38"/>
    </location>
    <ligand>
        <name>FAD</name>
        <dbReference type="ChEBI" id="CHEBI:57692"/>
    </ligand>
</feature>
<keyword evidence="8" id="KW-1185">Reference proteome</keyword>
<feature type="binding site" evidence="5">
    <location>
        <position position="46"/>
    </location>
    <ligand>
        <name>FAD</name>
        <dbReference type="ChEBI" id="CHEBI:57692"/>
    </ligand>
</feature>
<dbReference type="HAMAP" id="MF_01685">
    <property type="entry name" value="FENR2"/>
    <property type="match status" value="1"/>
</dbReference>
<comment type="cofactor">
    <cofactor evidence="5">
        <name>FAD</name>
        <dbReference type="ChEBI" id="CHEBI:57692"/>
    </cofactor>
    <text evidence="5">Binds 1 FAD per subunit.</text>
</comment>
<evidence type="ECO:0000256" key="2">
    <source>
        <dbReference type="ARBA" id="ARBA00022827"/>
    </source>
</evidence>
<dbReference type="GO" id="GO:0050660">
    <property type="term" value="F:flavin adenine dinucleotide binding"/>
    <property type="evidence" value="ECO:0007669"/>
    <property type="project" value="UniProtKB-UniRule"/>
</dbReference>
<organism evidence="7 8">
    <name type="scientific">Hydrogenophaga borbori</name>
    <dbReference type="NCBI Taxonomy" id="2294117"/>
    <lineage>
        <taxon>Bacteria</taxon>
        <taxon>Pseudomonadati</taxon>
        <taxon>Pseudomonadota</taxon>
        <taxon>Betaproteobacteria</taxon>
        <taxon>Burkholderiales</taxon>
        <taxon>Comamonadaceae</taxon>
        <taxon>Hydrogenophaga</taxon>
    </lineage>
</organism>
<reference evidence="7 8" key="1">
    <citation type="submission" date="2018-08" db="EMBL/GenBank/DDBJ databases">
        <title>Hydrogenophaga sp. LA-38 isolated from sludge.</title>
        <authorList>
            <person name="Im W.-T."/>
        </authorList>
    </citation>
    <scope>NUCLEOTIDE SEQUENCE [LARGE SCALE GENOMIC DNA]</scope>
    <source>
        <strain evidence="7 8">LA-38</strain>
    </source>
</reference>
<dbReference type="Gene3D" id="3.50.50.60">
    <property type="entry name" value="FAD/NAD(P)-binding domain"/>
    <property type="match status" value="2"/>
</dbReference>
<dbReference type="PANTHER" id="PTHR48105">
    <property type="entry name" value="THIOREDOXIN REDUCTASE 1-RELATED-RELATED"/>
    <property type="match status" value="1"/>
</dbReference>
<dbReference type="SUPFAM" id="SSF51905">
    <property type="entry name" value="FAD/NAD(P)-binding domain"/>
    <property type="match status" value="1"/>
</dbReference>
<evidence type="ECO:0000313" key="8">
    <source>
        <dbReference type="Proteomes" id="UP000261931"/>
    </source>
</evidence>
<gene>
    <name evidence="7" type="ORF">DY262_00050</name>
</gene>
<feature type="domain" description="FAD/NAD(P)-binding" evidence="6">
    <location>
        <begin position="10"/>
        <end position="297"/>
    </location>
</feature>
<protein>
    <recommendedName>
        <fullName evidence="5">Ferredoxin--NADP reductase</fullName>
        <shortName evidence="5">FNR</shortName>
        <shortName evidence="5">Fd-NADP(+) reductase</shortName>
        <ecNumber evidence="5">1.18.1.2</ecNumber>
    </recommendedName>
</protein>
<evidence type="ECO:0000256" key="5">
    <source>
        <dbReference type="HAMAP-Rule" id="MF_01685"/>
    </source>
</evidence>
<evidence type="ECO:0000313" key="7">
    <source>
        <dbReference type="EMBL" id="RFP82269.1"/>
    </source>
</evidence>
<keyword evidence="1 5" id="KW-0285">Flavoprotein</keyword>
<dbReference type="GO" id="GO:0004324">
    <property type="term" value="F:ferredoxin-NADP+ reductase activity"/>
    <property type="evidence" value="ECO:0007669"/>
    <property type="project" value="UniProtKB-UniRule"/>
</dbReference>
<accession>A0A372ENR9</accession>
<dbReference type="RefSeq" id="WP_116956986.1">
    <property type="nucleotide sequence ID" value="NZ_QVLS01000001.1"/>
</dbReference>
<evidence type="ECO:0000256" key="1">
    <source>
        <dbReference type="ARBA" id="ARBA00022630"/>
    </source>
</evidence>
<dbReference type="Proteomes" id="UP000261931">
    <property type="component" value="Unassembled WGS sequence"/>
</dbReference>
<keyword evidence="3 5" id="KW-0521">NADP</keyword>
<evidence type="ECO:0000256" key="3">
    <source>
        <dbReference type="ARBA" id="ARBA00022857"/>
    </source>
</evidence>
<feature type="binding site" evidence="5">
    <location>
        <position position="91"/>
    </location>
    <ligand>
        <name>FAD</name>
        <dbReference type="ChEBI" id="CHEBI:57692"/>
    </ligand>
</feature>
<sequence length="353" mass="38136">MIPAAPIETDALVIGAGPVGLWQVFQLGLQDIRAQVIDALPHAGGQPAELYPDKPIYDIPGLPVCSGRELVDRLLLQVKPFQPRLHLDQSVSALAREADGRWAVRTGAGQGFLARLVFIAAGVGAFQPKRLKLDGIDALEGLQVHHRFDATRDWRGQHVVVHGGDALAIDWALRLLDSAQPPAGLSLLHRREVLQSDDEAALARMRDAIASGRVRLVVGQPLGLDLQGAHLRGLQLLDPQGQNQALALDQLIVALGLSPRLGPIADWGLAMERKQLVVNPESFETSEAGLYAVGDINTYPGKKKLILCGFHEATLAAFAAAARLRPEERVPLQYTTTSPRLHHLLGVAPKAER</sequence>
<keyword evidence="2 5" id="KW-0274">FAD</keyword>
<comment type="catalytic activity">
    <reaction evidence="5">
        <text>2 reduced [2Fe-2S]-[ferredoxin] + NADP(+) + H(+) = 2 oxidized [2Fe-2S]-[ferredoxin] + NADPH</text>
        <dbReference type="Rhea" id="RHEA:20125"/>
        <dbReference type="Rhea" id="RHEA-COMP:10000"/>
        <dbReference type="Rhea" id="RHEA-COMP:10001"/>
        <dbReference type="ChEBI" id="CHEBI:15378"/>
        <dbReference type="ChEBI" id="CHEBI:33737"/>
        <dbReference type="ChEBI" id="CHEBI:33738"/>
        <dbReference type="ChEBI" id="CHEBI:57783"/>
        <dbReference type="ChEBI" id="CHEBI:58349"/>
        <dbReference type="EC" id="1.18.1.2"/>
    </reaction>
</comment>
<comment type="caution">
    <text evidence="5">Lacks conserved residue(s) required for the propagation of feature annotation.</text>
</comment>
<dbReference type="EMBL" id="QVLS01000001">
    <property type="protein sequence ID" value="RFP82269.1"/>
    <property type="molecule type" value="Genomic_DNA"/>
</dbReference>
<proteinExistence type="inferred from homology"/>